<feature type="compositionally biased region" description="Low complexity" evidence="2">
    <location>
        <begin position="216"/>
        <end position="232"/>
    </location>
</feature>
<evidence type="ECO:0000313" key="3">
    <source>
        <dbReference type="EMBL" id="KAK9914861.1"/>
    </source>
</evidence>
<name>A0ABR2YTB6_9CHLO</name>
<keyword evidence="4" id="KW-1185">Reference proteome</keyword>
<protein>
    <submittedName>
        <fullName evidence="3">Uncharacterized protein</fullName>
    </submittedName>
</protein>
<dbReference type="Proteomes" id="UP001491310">
    <property type="component" value="Unassembled WGS sequence"/>
</dbReference>
<sequence>MEELVQELQEKLRKSEASRVRLRDSLRQLKERAVDTTRKSEHECASLQKQSTQLRERIKEVEHKQKATVGDVVHLKEQVGKQAAALQSMSQQLSSVSRQQAGCASQQETASLAEQVTRLETLAAASVVACEEARADRDQLWQRLEAMQAQASASQEQQQAAMQQLARWQSAFGAFAREVSGGSPRVRRACGDARLLPADGGVAGEPVGSMQLVPYSSNNSASSGSGSSGRARQAAVVTRKPGDLVRVEELASKGAHASTGTVAGPGEDSFRHTGHDRGTERAVTAGPPPAKRQRLDTAGSGGDEGSNAIRTPTGTVLTPRQHHEPAQAAAAQAASMPASERSPALHRMTPEAEGGSAASGTAVTKAWKCESAAVSIVEGWLGEITSCVEQPVTDALARGAAAGLRDALAAGQCPLSCVVAGFETALLECAAPRGLGCSLADECPGDAASSGSGQAGSVEDIPFSSVWCRREVLQTRCFTGMLACARALGRLLLQARAQQQEGFMEMLLQRLHAAAVRPPPGVHAALHTPACSAAAACAALYRAQGNLQAMRVLVFNLATAETELSARMLPRLAAAVLAWPAALVPGPPHPSDGVLGPAVLAALHDLSSVALHDHGRAADDTVTAAGSVSGTTSATELLPGVSAAAGALLTPAAEKRLPP</sequence>
<reference evidence="3 4" key="1">
    <citation type="journal article" date="2024" name="Nat. Commun.">
        <title>Phylogenomics reveals the evolutionary origins of lichenization in chlorophyte algae.</title>
        <authorList>
            <person name="Puginier C."/>
            <person name="Libourel C."/>
            <person name="Otte J."/>
            <person name="Skaloud P."/>
            <person name="Haon M."/>
            <person name="Grisel S."/>
            <person name="Petersen M."/>
            <person name="Berrin J.G."/>
            <person name="Delaux P.M."/>
            <person name="Dal Grande F."/>
            <person name="Keller J."/>
        </authorList>
    </citation>
    <scope>NUCLEOTIDE SEQUENCE [LARGE SCALE GENOMIC DNA]</scope>
    <source>
        <strain evidence="3 4">SAG 216-7</strain>
    </source>
</reference>
<feature type="coiled-coil region" evidence="1">
    <location>
        <begin position="130"/>
        <end position="164"/>
    </location>
</feature>
<dbReference type="EMBL" id="JALJOT010000005">
    <property type="protein sequence ID" value="KAK9914861.1"/>
    <property type="molecule type" value="Genomic_DNA"/>
</dbReference>
<feature type="coiled-coil region" evidence="1">
    <location>
        <begin position="1"/>
        <end position="64"/>
    </location>
</feature>
<comment type="caution">
    <text evidence="3">The sequence shown here is derived from an EMBL/GenBank/DDBJ whole genome shotgun (WGS) entry which is preliminary data.</text>
</comment>
<evidence type="ECO:0000256" key="1">
    <source>
        <dbReference type="SAM" id="Coils"/>
    </source>
</evidence>
<evidence type="ECO:0000313" key="4">
    <source>
        <dbReference type="Proteomes" id="UP001491310"/>
    </source>
</evidence>
<feature type="compositionally biased region" description="Basic and acidic residues" evidence="2">
    <location>
        <begin position="268"/>
        <end position="280"/>
    </location>
</feature>
<proteinExistence type="predicted"/>
<feature type="region of interest" description="Disordered" evidence="2">
    <location>
        <begin position="209"/>
        <end position="359"/>
    </location>
</feature>
<accession>A0ABR2YTB6</accession>
<feature type="compositionally biased region" description="Basic and acidic residues" evidence="2">
    <location>
        <begin position="240"/>
        <end position="251"/>
    </location>
</feature>
<evidence type="ECO:0000256" key="2">
    <source>
        <dbReference type="SAM" id="MobiDB-lite"/>
    </source>
</evidence>
<organism evidence="3 4">
    <name type="scientific">Coccomyxa subellipsoidea</name>
    <dbReference type="NCBI Taxonomy" id="248742"/>
    <lineage>
        <taxon>Eukaryota</taxon>
        <taxon>Viridiplantae</taxon>
        <taxon>Chlorophyta</taxon>
        <taxon>core chlorophytes</taxon>
        <taxon>Trebouxiophyceae</taxon>
        <taxon>Trebouxiophyceae incertae sedis</taxon>
        <taxon>Coccomyxaceae</taxon>
        <taxon>Coccomyxa</taxon>
    </lineage>
</organism>
<feature type="compositionally biased region" description="Polar residues" evidence="2">
    <location>
        <begin position="308"/>
        <end position="318"/>
    </location>
</feature>
<keyword evidence="1" id="KW-0175">Coiled coil</keyword>
<gene>
    <name evidence="3" type="ORF">WJX75_001431</name>
</gene>